<reference evidence="2" key="1">
    <citation type="submission" date="2022-10" db="EMBL/GenBank/DDBJ databases">
        <title>Tapping the CABI collections for fungal endophytes: first genome assemblies for Collariella, Neodidymelliopsis, Ascochyta clinopodiicola, Didymella pomorum, Didymosphaeria variabile, Neocosmospora piperis and Neocucurbitaria cava.</title>
        <authorList>
            <person name="Hill R."/>
        </authorList>
    </citation>
    <scope>NUCLEOTIDE SEQUENCE</scope>
    <source>
        <strain evidence="2">IMI 355082</strain>
    </source>
</reference>
<sequence length="209" mass="23463">MLTDHEHKMHQQAALHDSTFFFVGPFDDNSFCRGPQVLKPISTHFTSVKHFSKPSALATPPLSDSEYEDYAVLGDDDEHSEDELPPSPRRRHSGAMSISSEDLPFCYDRDALRRDTAAHRARHLEQMKALKSRGHVGTFAAHETWDSELDGPHMALWVPKSGQSSQESKRRRLDKSATGLASSTRAKKQPESPQQVEEIDGPMMALWGI</sequence>
<feature type="region of interest" description="Disordered" evidence="1">
    <location>
        <begin position="158"/>
        <end position="203"/>
    </location>
</feature>
<feature type="region of interest" description="Disordered" evidence="1">
    <location>
        <begin position="76"/>
        <end position="96"/>
    </location>
</feature>
<organism evidence="2 3">
    <name type="scientific">Gnomoniopsis smithogilvyi</name>
    <dbReference type="NCBI Taxonomy" id="1191159"/>
    <lineage>
        <taxon>Eukaryota</taxon>
        <taxon>Fungi</taxon>
        <taxon>Dikarya</taxon>
        <taxon>Ascomycota</taxon>
        <taxon>Pezizomycotina</taxon>
        <taxon>Sordariomycetes</taxon>
        <taxon>Sordariomycetidae</taxon>
        <taxon>Diaporthales</taxon>
        <taxon>Gnomoniaceae</taxon>
        <taxon>Gnomoniopsis</taxon>
    </lineage>
</organism>
<evidence type="ECO:0000313" key="3">
    <source>
        <dbReference type="Proteomes" id="UP001140453"/>
    </source>
</evidence>
<evidence type="ECO:0000313" key="2">
    <source>
        <dbReference type="EMBL" id="KAJ4386517.1"/>
    </source>
</evidence>
<dbReference type="AlphaFoldDB" id="A0A9W9CTN7"/>
<dbReference type="EMBL" id="JAPEVB010000006">
    <property type="protein sequence ID" value="KAJ4386517.1"/>
    <property type="molecule type" value="Genomic_DNA"/>
</dbReference>
<comment type="caution">
    <text evidence="2">The sequence shown here is derived from an EMBL/GenBank/DDBJ whole genome shotgun (WGS) entry which is preliminary data.</text>
</comment>
<name>A0A9W9CTN7_9PEZI</name>
<dbReference type="OrthoDB" id="5202091at2759"/>
<protein>
    <submittedName>
        <fullName evidence="2">Uncharacterized protein</fullName>
    </submittedName>
</protein>
<dbReference type="Proteomes" id="UP001140453">
    <property type="component" value="Unassembled WGS sequence"/>
</dbReference>
<keyword evidence="3" id="KW-1185">Reference proteome</keyword>
<proteinExistence type="predicted"/>
<evidence type="ECO:0000256" key="1">
    <source>
        <dbReference type="SAM" id="MobiDB-lite"/>
    </source>
</evidence>
<gene>
    <name evidence="2" type="ORF">N0V93_009414</name>
</gene>
<accession>A0A9W9CTN7</accession>